<sequence length="707" mass="79133">MSFEIEPNLIRRGVWTNLAHGPVMGKTITTDTQNGNIIVALLAVLSTLATAHLWHLITFLIHQLRATGRPEDALFRQQQALLRTLPSPSSVMADTIKLWWAWRGKAKSPFLRSLVLLIVAVLFTVGTGAASVFSSLVVDTTNLDVLVKSQNCGWAHPIRLFDRSMVRPVKKVADPYASLCYTNGASKNTNKLPSTCNSLVRRELPFNTTRVPCPFEKTACEPNLDSVSYDTGLIDVGPSFGLNLKDSDGVKFRRKMTCSLMAINTKYNAGVMYSAGGDGTRLPDTSDKPMSLLFNYGSLYRGKINGTTWAVDRQRAITLSEYTVHKFMNYTNPLAPVIREFDPRPELRRDNTTLTIIIIGLNAITYENKVNDPLFNATVPMEYAGIDNHGGRPVRDIYFASKLARALACQEQYQFCYKLPTGEDECTEAGELPLSVFLGNLPPPPNIDFSPFPKANEMQKTIIRLLATSAYEFNIGLVPEDLLAGSLENPDGRGLPDDQWLRELARWQKQVLASLQVAMIDYSIGPGVRDTAYPFYFEPGSEAEKQLCGMQKMKKSGSVVNVNVFGLSFIIAFSVLVAVLDIFILKFMIYLSKFRAALNPRIDRWIQDGVWQLQRRAYEGEGYRAWTDLEADIPLTKEDRLKDLPILWLPSKSPNVNRNAAFDSSSTVGLQHPSREDTTTDNVQPVLDEENQSRGILGWFKRRQTHD</sequence>
<keyword evidence="2" id="KW-1185">Reference proteome</keyword>
<reference evidence="1" key="1">
    <citation type="submission" date="2022-11" db="EMBL/GenBank/DDBJ databases">
        <title>Genome Sequence of Boeremia exigua.</title>
        <authorList>
            <person name="Buettner E."/>
        </authorList>
    </citation>
    <scope>NUCLEOTIDE SEQUENCE</scope>
    <source>
        <strain evidence="1">CU02</strain>
    </source>
</reference>
<proteinExistence type="predicted"/>
<name>A0ACC2IQ00_9PLEO</name>
<evidence type="ECO:0000313" key="2">
    <source>
        <dbReference type="Proteomes" id="UP001153331"/>
    </source>
</evidence>
<evidence type="ECO:0000313" key="1">
    <source>
        <dbReference type="EMBL" id="KAJ8117285.1"/>
    </source>
</evidence>
<comment type="caution">
    <text evidence="1">The sequence shown here is derived from an EMBL/GenBank/DDBJ whole genome shotgun (WGS) entry which is preliminary data.</text>
</comment>
<dbReference type="EMBL" id="JAPHNI010000059">
    <property type="protein sequence ID" value="KAJ8117285.1"/>
    <property type="molecule type" value="Genomic_DNA"/>
</dbReference>
<dbReference type="Proteomes" id="UP001153331">
    <property type="component" value="Unassembled WGS sequence"/>
</dbReference>
<accession>A0ACC2IQ00</accession>
<protein>
    <submittedName>
        <fullName evidence="1">Uncharacterized protein</fullName>
    </submittedName>
</protein>
<gene>
    <name evidence="1" type="ORF">OPT61_g1490</name>
</gene>
<organism evidence="1 2">
    <name type="scientific">Boeremia exigua</name>
    <dbReference type="NCBI Taxonomy" id="749465"/>
    <lineage>
        <taxon>Eukaryota</taxon>
        <taxon>Fungi</taxon>
        <taxon>Dikarya</taxon>
        <taxon>Ascomycota</taxon>
        <taxon>Pezizomycotina</taxon>
        <taxon>Dothideomycetes</taxon>
        <taxon>Pleosporomycetidae</taxon>
        <taxon>Pleosporales</taxon>
        <taxon>Pleosporineae</taxon>
        <taxon>Didymellaceae</taxon>
        <taxon>Boeremia</taxon>
    </lineage>
</organism>